<evidence type="ECO:0000313" key="1">
    <source>
        <dbReference type="EMBL" id="MBO1519585.1"/>
    </source>
</evidence>
<protein>
    <submittedName>
        <fullName evidence="1">DUF3465 domain-containing protein</fullName>
    </submittedName>
</protein>
<dbReference type="Proteomes" id="UP000664882">
    <property type="component" value="Unassembled WGS sequence"/>
</dbReference>
<reference evidence="1 2" key="1">
    <citation type="submission" date="2021-03" db="EMBL/GenBank/DDBJ databases">
        <title>Oceanisphaera sp. nov., isolated from the intestine.</title>
        <authorList>
            <person name="Zhao L.-H."/>
            <person name="Shi L.-F."/>
        </authorList>
    </citation>
    <scope>NUCLEOTIDE SEQUENCE [LARGE SCALE GENOMIC DNA]</scope>
    <source>
        <strain evidence="1 2">DM8</strain>
    </source>
</reference>
<dbReference type="InterPro" id="IPR021856">
    <property type="entry name" value="DUF3465"/>
</dbReference>
<accession>A0ABS3NH23</accession>
<dbReference type="Pfam" id="PF11948">
    <property type="entry name" value="DUF3465"/>
    <property type="match status" value="1"/>
</dbReference>
<organism evidence="1 2">
    <name type="scientific">Oceanisphaera pacifica</name>
    <dbReference type="NCBI Taxonomy" id="2818389"/>
    <lineage>
        <taxon>Bacteria</taxon>
        <taxon>Pseudomonadati</taxon>
        <taxon>Pseudomonadota</taxon>
        <taxon>Gammaproteobacteria</taxon>
        <taxon>Aeromonadales</taxon>
        <taxon>Aeromonadaceae</taxon>
        <taxon>Oceanisphaera</taxon>
    </lineage>
</organism>
<name>A0ABS3NH23_9GAMM</name>
<comment type="caution">
    <text evidence="1">The sequence shown here is derived from an EMBL/GenBank/DDBJ whole genome shotgun (WGS) entry which is preliminary data.</text>
</comment>
<gene>
    <name evidence="1" type="ORF">J3U76_08100</name>
</gene>
<evidence type="ECO:0000313" key="2">
    <source>
        <dbReference type="Proteomes" id="UP000664882"/>
    </source>
</evidence>
<proteinExistence type="predicted"/>
<keyword evidence="2" id="KW-1185">Reference proteome</keyword>
<sequence length="160" mass="17915">MKKRGLFGLLLILVVLGAEQYNPTLLSLFSNDTATTTPSTGLTAKPATKHAATGTQAVYQKQHNKQQIADRGQVVKLLADDNKGIRHQRFILRLASGQTLLVAHNIDLAPYLRDLKVGDSVEFVGEYMWNDKGGILHWTHHDPKGRHPSGWLKHNDRLYQ</sequence>
<dbReference type="EMBL" id="JAGDFX010000008">
    <property type="protein sequence ID" value="MBO1519585.1"/>
    <property type="molecule type" value="Genomic_DNA"/>
</dbReference>
<dbReference type="RefSeq" id="WP_208005465.1">
    <property type="nucleotide sequence ID" value="NZ_JAGDFX010000008.1"/>
</dbReference>